<dbReference type="EMBL" id="CP015607">
    <property type="protein sequence ID" value="APT45021.1"/>
    <property type="molecule type" value="Genomic_DNA"/>
</dbReference>
<name>A0A1L6ZES2_BACIA</name>
<evidence type="ECO:0000313" key="2">
    <source>
        <dbReference type="Proteomes" id="UP000185426"/>
    </source>
</evidence>
<evidence type="ECO:0000313" key="1">
    <source>
        <dbReference type="EMBL" id="APT45021.1"/>
    </source>
</evidence>
<dbReference type="AlphaFoldDB" id="A0A1L6ZES2"/>
<sequence>MESYQLRNIHIGDDKAKSDIRVYSWGDILSFCDVYMEEGESLTFQYVTEDQMDCFEFQLSVHDGRLCFYWFAWDGSDYIHMPSSNWIHSDIFYQFMKNKYFIKQNKMMFYMQAVKNRNE</sequence>
<proteinExistence type="predicted"/>
<gene>
    <name evidence="1" type="ORF">BSA145_03210</name>
</gene>
<dbReference type="RefSeq" id="WP_075621596.1">
    <property type="nucleotide sequence ID" value="NZ_CP015607.1"/>
</dbReference>
<dbReference type="Proteomes" id="UP000185426">
    <property type="component" value="Chromosome"/>
</dbReference>
<organism evidence="1 2">
    <name type="scientific">Bacillus safensis</name>
    <dbReference type="NCBI Taxonomy" id="561879"/>
    <lineage>
        <taxon>Bacteria</taxon>
        <taxon>Bacillati</taxon>
        <taxon>Bacillota</taxon>
        <taxon>Bacilli</taxon>
        <taxon>Bacillales</taxon>
        <taxon>Bacillaceae</taxon>
        <taxon>Bacillus</taxon>
    </lineage>
</organism>
<protein>
    <submittedName>
        <fullName evidence="1">Uncharacterized protein</fullName>
    </submittedName>
</protein>
<reference evidence="1 2" key="1">
    <citation type="submission" date="2016-05" db="EMBL/GenBank/DDBJ databases">
        <title>Complete Genome and Methylome Analysis of Psychrotrophic Bacterial Isolates from Antarctic Lake Untersee.</title>
        <authorList>
            <person name="Fomenkov A."/>
            <person name="Akimov V.N."/>
            <person name="Vasilyeva L.V."/>
            <person name="Andersen D."/>
            <person name="Vincze T."/>
            <person name="Roberts R.J."/>
        </authorList>
    </citation>
    <scope>NUCLEOTIDE SEQUENCE [LARGE SCALE GENOMIC DNA]</scope>
    <source>
        <strain evidence="1 2">U14-5</strain>
    </source>
</reference>
<accession>A0A1L6ZES2</accession>